<accession>A0A3Q7J8R1</accession>
<dbReference type="GO" id="GO:0000774">
    <property type="term" value="F:adenyl-nucleotide exchange factor activity"/>
    <property type="evidence" value="ECO:0000318"/>
    <property type="project" value="GO_Central"/>
</dbReference>
<name>A0A3Q7J8R1_SOLLC</name>
<sequence length="130" mass="14956">MEYEKIVKSPDLHNLKNSYLVNKVTLFHDHVLMKKKHLNPKKASVSGDSQGQDENDDSGPNLASKDNTDKNVKRRIRRTKQPVSSDSDCDSDLDTEDLSRDDLVKLVAEKEKLLKIKDYEFQKMKKNVVI</sequence>
<reference evidence="2" key="2">
    <citation type="submission" date="2019-01" db="UniProtKB">
        <authorList>
            <consortium name="EnsemblPlants"/>
        </authorList>
    </citation>
    <scope>IDENTIFICATION</scope>
    <source>
        <strain evidence="2">cv. Heinz 1706</strain>
    </source>
</reference>
<protein>
    <submittedName>
        <fullName evidence="2">Uncharacterized protein</fullName>
    </submittedName>
</protein>
<dbReference type="AlphaFoldDB" id="A0A3Q7J8R1"/>
<evidence type="ECO:0000256" key="1">
    <source>
        <dbReference type="SAM" id="MobiDB-lite"/>
    </source>
</evidence>
<dbReference type="Proteomes" id="UP000004994">
    <property type="component" value="Chromosome 10"/>
</dbReference>
<keyword evidence="3" id="KW-1185">Reference proteome</keyword>
<dbReference type="GO" id="GO:0051082">
    <property type="term" value="F:unfolded protein binding"/>
    <property type="evidence" value="ECO:0000318"/>
    <property type="project" value="GO_Central"/>
</dbReference>
<dbReference type="Gramene" id="Solyc10g019203.1.1">
    <property type="protein sequence ID" value="Solyc10g019203.1.1"/>
    <property type="gene ID" value="Solyc10g019203.1"/>
</dbReference>
<feature type="region of interest" description="Disordered" evidence="1">
    <location>
        <begin position="37"/>
        <end position="95"/>
    </location>
</feature>
<dbReference type="STRING" id="4081.A0A3Q7J8R1"/>
<proteinExistence type="predicted"/>
<dbReference type="GO" id="GO:0009507">
    <property type="term" value="C:chloroplast"/>
    <property type="evidence" value="ECO:0000318"/>
    <property type="project" value="GO_Central"/>
</dbReference>
<dbReference type="EnsemblPlants" id="Solyc10g019203.1.1">
    <property type="protein sequence ID" value="Solyc10g019203.1.1"/>
    <property type="gene ID" value="Solyc10g019203.1"/>
</dbReference>
<organism evidence="2">
    <name type="scientific">Solanum lycopersicum</name>
    <name type="common">Tomato</name>
    <name type="synonym">Lycopersicon esculentum</name>
    <dbReference type="NCBI Taxonomy" id="4081"/>
    <lineage>
        <taxon>Eukaryota</taxon>
        <taxon>Viridiplantae</taxon>
        <taxon>Streptophyta</taxon>
        <taxon>Embryophyta</taxon>
        <taxon>Tracheophyta</taxon>
        <taxon>Spermatophyta</taxon>
        <taxon>Magnoliopsida</taxon>
        <taxon>eudicotyledons</taxon>
        <taxon>Gunneridae</taxon>
        <taxon>Pentapetalae</taxon>
        <taxon>asterids</taxon>
        <taxon>lamiids</taxon>
        <taxon>Solanales</taxon>
        <taxon>Solanaceae</taxon>
        <taxon>Solanoideae</taxon>
        <taxon>Solaneae</taxon>
        <taxon>Solanum</taxon>
        <taxon>Solanum subgen. Lycopersicon</taxon>
    </lineage>
</organism>
<evidence type="ECO:0000313" key="3">
    <source>
        <dbReference type="Proteomes" id="UP000004994"/>
    </source>
</evidence>
<reference evidence="2" key="1">
    <citation type="journal article" date="2012" name="Nature">
        <title>The tomato genome sequence provides insights into fleshy fruit evolution.</title>
        <authorList>
            <consortium name="Tomato Genome Consortium"/>
        </authorList>
    </citation>
    <scope>NUCLEOTIDE SEQUENCE [LARGE SCALE GENOMIC DNA]</scope>
    <source>
        <strain evidence="2">cv. Heinz 1706</strain>
    </source>
</reference>
<evidence type="ECO:0000313" key="2">
    <source>
        <dbReference type="EnsemblPlants" id="Solyc10g019203.1.1"/>
    </source>
</evidence>
<dbReference type="InParanoid" id="A0A3Q7J8R1"/>